<proteinExistence type="predicted"/>
<accession>A0A9Q3II87</accession>
<gene>
    <name evidence="1" type="ORF">O181_082198</name>
</gene>
<organism evidence="1 2">
    <name type="scientific">Austropuccinia psidii MF-1</name>
    <dbReference type="NCBI Taxonomy" id="1389203"/>
    <lineage>
        <taxon>Eukaryota</taxon>
        <taxon>Fungi</taxon>
        <taxon>Dikarya</taxon>
        <taxon>Basidiomycota</taxon>
        <taxon>Pucciniomycotina</taxon>
        <taxon>Pucciniomycetes</taxon>
        <taxon>Pucciniales</taxon>
        <taxon>Sphaerophragmiaceae</taxon>
        <taxon>Austropuccinia</taxon>
    </lineage>
</organism>
<evidence type="ECO:0000313" key="1">
    <source>
        <dbReference type="EMBL" id="MBW0542483.1"/>
    </source>
</evidence>
<protein>
    <submittedName>
        <fullName evidence="1">Uncharacterized protein</fullName>
    </submittedName>
</protein>
<reference evidence="1" key="1">
    <citation type="submission" date="2021-03" db="EMBL/GenBank/DDBJ databases">
        <title>Draft genome sequence of rust myrtle Austropuccinia psidii MF-1, a brazilian biotype.</title>
        <authorList>
            <person name="Quecine M.C."/>
            <person name="Pachon D.M.R."/>
            <person name="Bonatelli M.L."/>
            <person name="Correr F.H."/>
            <person name="Franceschini L.M."/>
            <person name="Leite T.F."/>
            <person name="Margarido G.R.A."/>
            <person name="Almeida C.A."/>
            <person name="Ferrarezi J.A."/>
            <person name="Labate C.A."/>
        </authorList>
    </citation>
    <scope>NUCLEOTIDE SEQUENCE</scope>
    <source>
        <strain evidence="1">MF-1</strain>
    </source>
</reference>
<comment type="caution">
    <text evidence="1">The sequence shown here is derived from an EMBL/GenBank/DDBJ whole genome shotgun (WGS) entry which is preliminary data.</text>
</comment>
<dbReference type="Proteomes" id="UP000765509">
    <property type="component" value="Unassembled WGS sequence"/>
</dbReference>
<keyword evidence="2" id="KW-1185">Reference proteome</keyword>
<dbReference type="AlphaFoldDB" id="A0A9Q3II87"/>
<evidence type="ECO:0000313" key="2">
    <source>
        <dbReference type="Proteomes" id="UP000765509"/>
    </source>
</evidence>
<dbReference type="EMBL" id="AVOT02047217">
    <property type="protein sequence ID" value="MBW0542483.1"/>
    <property type="molecule type" value="Genomic_DNA"/>
</dbReference>
<name>A0A9Q3II87_9BASI</name>
<sequence>MQLKTPENPTGTIQSWIATALPVGHGTDQSKTILQPIWLQPQRVRYSGTQTVILQPDFSTSARPPHSHNPCISLPFSIFFAISSCHLLVLSASLKIISPNNNSTYIIAT</sequence>